<proteinExistence type="predicted"/>
<dbReference type="SUPFAM" id="SSF47473">
    <property type="entry name" value="EF-hand"/>
    <property type="match status" value="1"/>
</dbReference>
<name>A0ABR2MIM1_9ASPA</name>
<reference evidence="1 2" key="1">
    <citation type="journal article" date="2022" name="Nat. Plants">
        <title>Genomes of leafy and leafless Platanthera orchids illuminate the evolution of mycoheterotrophy.</title>
        <authorList>
            <person name="Li M.H."/>
            <person name="Liu K.W."/>
            <person name="Li Z."/>
            <person name="Lu H.C."/>
            <person name="Ye Q.L."/>
            <person name="Zhang D."/>
            <person name="Wang J.Y."/>
            <person name="Li Y.F."/>
            <person name="Zhong Z.M."/>
            <person name="Liu X."/>
            <person name="Yu X."/>
            <person name="Liu D.K."/>
            <person name="Tu X.D."/>
            <person name="Liu B."/>
            <person name="Hao Y."/>
            <person name="Liao X.Y."/>
            <person name="Jiang Y.T."/>
            <person name="Sun W.H."/>
            <person name="Chen J."/>
            <person name="Chen Y.Q."/>
            <person name="Ai Y."/>
            <person name="Zhai J.W."/>
            <person name="Wu S.S."/>
            <person name="Zhou Z."/>
            <person name="Hsiao Y.Y."/>
            <person name="Wu W.L."/>
            <person name="Chen Y.Y."/>
            <person name="Lin Y.F."/>
            <person name="Hsu J.L."/>
            <person name="Li C.Y."/>
            <person name="Wang Z.W."/>
            <person name="Zhao X."/>
            <person name="Zhong W.Y."/>
            <person name="Ma X.K."/>
            <person name="Ma L."/>
            <person name="Huang J."/>
            <person name="Chen G.Z."/>
            <person name="Huang M.Z."/>
            <person name="Huang L."/>
            <person name="Peng D.H."/>
            <person name="Luo Y.B."/>
            <person name="Zou S.Q."/>
            <person name="Chen S.P."/>
            <person name="Lan S."/>
            <person name="Tsai W.C."/>
            <person name="Van de Peer Y."/>
            <person name="Liu Z.J."/>
        </authorList>
    </citation>
    <scope>NUCLEOTIDE SEQUENCE [LARGE SCALE GENOMIC DNA]</scope>
    <source>
        <strain evidence="1">Lor288</strain>
    </source>
</reference>
<sequence>MDFEEFCAAAISLYQLEALEGWEQMAVTTFEYFEQKVNEVITIEELAQFLSKAIMFFITVAPNRAYSIFIKSQKKPFVLEFTYVQTRPSSYEDIWAL</sequence>
<keyword evidence="1" id="KW-0808">Transferase</keyword>
<keyword evidence="1" id="KW-0418">Kinase</keyword>
<evidence type="ECO:0000313" key="2">
    <source>
        <dbReference type="Proteomes" id="UP001412067"/>
    </source>
</evidence>
<accession>A0ABR2MIM1</accession>
<comment type="caution">
    <text evidence="1">The sequence shown here is derived from an EMBL/GenBank/DDBJ whole genome shotgun (WGS) entry which is preliminary data.</text>
</comment>
<dbReference type="InterPro" id="IPR011992">
    <property type="entry name" value="EF-hand-dom_pair"/>
</dbReference>
<dbReference type="Proteomes" id="UP001412067">
    <property type="component" value="Unassembled WGS sequence"/>
</dbReference>
<dbReference type="GO" id="GO:0016301">
    <property type="term" value="F:kinase activity"/>
    <property type="evidence" value="ECO:0007669"/>
    <property type="project" value="UniProtKB-KW"/>
</dbReference>
<organism evidence="1 2">
    <name type="scientific">Platanthera guangdongensis</name>
    <dbReference type="NCBI Taxonomy" id="2320717"/>
    <lineage>
        <taxon>Eukaryota</taxon>
        <taxon>Viridiplantae</taxon>
        <taxon>Streptophyta</taxon>
        <taxon>Embryophyta</taxon>
        <taxon>Tracheophyta</taxon>
        <taxon>Spermatophyta</taxon>
        <taxon>Magnoliopsida</taxon>
        <taxon>Liliopsida</taxon>
        <taxon>Asparagales</taxon>
        <taxon>Orchidaceae</taxon>
        <taxon>Orchidoideae</taxon>
        <taxon>Orchideae</taxon>
        <taxon>Orchidinae</taxon>
        <taxon>Platanthera</taxon>
    </lineage>
</organism>
<keyword evidence="2" id="KW-1185">Reference proteome</keyword>
<protein>
    <submittedName>
        <fullName evidence="1">CDPK-related kinase 4</fullName>
    </submittedName>
</protein>
<evidence type="ECO:0000313" key="1">
    <source>
        <dbReference type="EMBL" id="KAK8963885.1"/>
    </source>
</evidence>
<dbReference type="EMBL" id="JBBWWR010000007">
    <property type="protein sequence ID" value="KAK8963885.1"/>
    <property type="molecule type" value="Genomic_DNA"/>
</dbReference>
<gene>
    <name evidence="1" type="primary">CRK4</name>
    <name evidence="1" type="ORF">KSP40_PGU000346</name>
</gene>